<evidence type="ECO:0000313" key="3">
    <source>
        <dbReference type="Proteomes" id="UP000229757"/>
    </source>
</evidence>
<dbReference type="EMBL" id="CP011797">
    <property type="protein sequence ID" value="ATX75731.1"/>
    <property type="molecule type" value="Genomic_DNA"/>
</dbReference>
<keyword evidence="3" id="KW-1185">Reference proteome</keyword>
<dbReference type="InterPro" id="IPR008772">
    <property type="entry name" value="Phosphonate_metab_PhnH"/>
</dbReference>
<dbReference type="GO" id="GO:0019634">
    <property type="term" value="P:organic phosphonate metabolic process"/>
    <property type="evidence" value="ECO:0007669"/>
    <property type="project" value="InterPro"/>
</dbReference>
<dbReference type="NCBIfam" id="TIGR03292">
    <property type="entry name" value="PhnH_redo"/>
    <property type="match status" value="1"/>
</dbReference>
<dbReference type="Proteomes" id="UP000229757">
    <property type="component" value="Chromosome"/>
</dbReference>
<dbReference type="SUPFAM" id="SSF159709">
    <property type="entry name" value="PhnH-like"/>
    <property type="match status" value="1"/>
</dbReference>
<dbReference type="InterPro" id="IPR038058">
    <property type="entry name" value="PhnH-like_sp"/>
</dbReference>
<protein>
    <submittedName>
        <fullName evidence="2">Phosphonate metabolism protein PhnH</fullName>
    </submittedName>
</protein>
<dbReference type="OrthoDB" id="9814509at2"/>
<accession>A0A2K8KPD2</accession>
<dbReference type="Pfam" id="PF05845">
    <property type="entry name" value="PhnH"/>
    <property type="match status" value="1"/>
</dbReference>
<sequence>MTTQAPTSAQAPTPAQAPSAAEQSARQFRQILDAQSYPGRALSLMQETGPLDPGGLSPACQILVENLGNRDVQVAFAASLPSAELARWVRLTLNSEVVAVAEADFIVCRQADLAHLDLTQLGLGTMASPELGATLVIDYQGPDLTAVSAEATAGCVRLTGPGINPQGPVKRLNLTEIDAAFWHQRADCNGSFPMGFDIFICRDSELIALPRTTRIQLEGDAACM</sequence>
<evidence type="ECO:0000313" key="2">
    <source>
        <dbReference type="EMBL" id="ATX75731.1"/>
    </source>
</evidence>
<dbReference type="RefSeq" id="WP_100256116.1">
    <property type="nucleotide sequence ID" value="NZ_CP011797.1"/>
</dbReference>
<proteinExistence type="predicted"/>
<gene>
    <name evidence="2" type="primary">phnH</name>
    <name evidence="2" type="ORF">REIFOR_00562</name>
</gene>
<evidence type="ECO:0000256" key="1">
    <source>
        <dbReference type="SAM" id="MobiDB-lite"/>
    </source>
</evidence>
<reference evidence="2 3" key="1">
    <citation type="journal article" date="2017" name="Environ. Microbiol.">
        <title>Genomic and physiological analyses of 'Reinekea forsetii' reveal a versatile opportunistic lifestyle during spring algae blooms.</title>
        <authorList>
            <person name="Avci B."/>
            <person name="Hahnke R.L."/>
            <person name="Chafee M."/>
            <person name="Fischer T."/>
            <person name="Gruber-Vodicka H."/>
            <person name="Tegetmeyer H.E."/>
            <person name="Harder J."/>
            <person name="Fuchs B.M."/>
            <person name="Amann R.I."/>
            <person name="Teeling H."/>
        </authorList>
    </citation>
    <scope>NUCLEOTIDE SEQUENCE [LARGE SCALE GENOMIC DNA]</scope>
    <source>
        <strain evidence="2 3">Hel1_31_D35</strain>
    </source>
</reference>
<name>A0A2K8KPD2_9GAMM</name>
<dbReference type="KEGG" id="rfo:REIFOR_00562"/>
<organism evidence="2 3">
    <name type="scientific">Reinekea forsetii</name>
    <dbReference type="NCBI Taxonomy" id="1336806"/>
    <lineage>
        <taxon>Bacteria</taxon>
        <taxon>Pseudomonadati</taxon>
        <taxon>Pseudomonadota</taxon>
        <taxon>Gammaproteobacteria</taxon>
        <taxon>Oceanospirillales</taxon>
        <taxon>Saccharospirillaceae</taxon>
        <taxon>Reinekea</taxon>
    </lineage>
</organism>
<feature type="region of interest" description="Disordered" evidence="1">
    <location>
        <begin position="1"/>
        <end position="21"/>
    </location>
</feature>
<dbReference type="AlphaFoldDB" id="A0A2K8KPD2"/>
<dbReference type="Gene3D" id="3.40.50.11310">
    <property type="entry name" value="Bacterial phosphonate metabolism protein PhnH"/>
    <property type="match status" value="1"/>
</dbReference>